<organism evidence="3 4">
    <name type="scientific">Actinomycetospora straminea</name>
    <dbReference type="NCBI Taxonomy" id="663607"/>
    <lineage>
        <taxon>Bacteria</taxon>
        <taxon>Bacillati</taxon>
        <taxon>Actinomycetota</taxon>
        <taxon>Actinomycetes</taxon>
        <taxon>Pseudonocardiales</taxon>
        <taxon>Pseudonocardiaceae</taxon>
        <taxon>Actinomycetospora</taxon>
    </lineage>
</organism>
<dbReference type="PANTHER" id="PTHR31616">
    <property type="entry name" value="TREHALASE"/>
    <property type="match status" value="1"/>
</dbReference>
<protein>
    <submittedName>
        <fullName evidence="3">Glycoside hydrolase family 15 protein</fullName>
    </submittedName>
</protein>
<keyword evidence="4" id="KW-1185">Reference proteome</keyword>
<keyword evidence="3" id="KW-0378">Hydrolase</keyword>
<accession>A0ABP9FDG5</accession>
<evidence type="ECO:0000259" key="2">
    <source>
        <dbReference type="Pfam" id="PF19291"/>
    </source>
</evidence>
<proteinExistence type="predicted"/>
<dbReference type="InterPro" id="IPR012341">
    <property type="entry name" value="6hp_glycosidase-like_sf"/>
</dbReference>
<evidence type="ECO:0000313" key="4">
    <source>
        <dbReference type="Proteomes" id="UP001500457"/>
    </source>
</evidence>
<sequence>MSTTAIADHALLSDRHSAALVSRAGSVDWLCFPRFDSPSVFGRLLDDVAGHLEVAPAVAEDATTSRRYVDETLVLETTWATPGGTLVLTDALATGPSTDPHALGSAAPRLLVRAAECTAGDVEVGIEFVPRPEYGLVEPLLEGVPGGVVARGGGDVLVLSCPVPLAVANGSATGVLRLHAGERVLLGLAHRSTSEAFPTPWGAAELDTALRDTVEAWRTWSRAHQSYQGPWRELVHHSGRVLQALTYQPTGAVVAAATTSLPEGVGGERNWDYRYTWVRDACFTLEALWVAACPDEAHQFFDYLAVSAAASVRGRDADLQIMFGIGGEHDLTERTLDHLAGWRDSRPVRVGNGAWSQRQIDVYGELLGAAHQLFDQLNPDHPGAGAWREFLVACADTAARRWRETDQGIWEVRGEPRHFLYSKLMCWVALDRAIALAEPLRADAKVEGWRAAAAEIREAVLTQGWSDTAKSFTQSFGSLDLDASNLMMPIVGFLPADDPRMLATIDAVADRLTDERGLVYRYRTEGGVDGLAGEEGTFLLCTFWLARALAEADQVDRARAVFDRAATYVNDVGLLAEEVDESTGELLGNFPQAFSHIGLVNAAWAISEAEQRVASGAPR</sequence>
<name>A0ABP9FDG5_9PSEU</name>
<dbReference type="Pfam" id="PF00723">
    <property type="entry name" value="Glyco_hydro_15"/>
    <property type="match status" value="1"/>
</dbReference>
<feature type="domain" description="Trehalase-like N-terminal" evidence="2">
    <location>
        <begin position="3"/>
        <end position="162"/>
    </location>
</feature>
<dbReference type="Proteomes" id="UP001500457">
    <property type="component" value="Unassembled WGS sequence"/>
</dbReference>
<feature type="domain" description="GH15-like" evidence="1">
    <location>
        <begin position="233"/>
        <end position="604"/>
    </location>
</feature>
<reference evidence="4" key="1">
    <citation type="journal article" date="2019" name="Int. J. Syst. Evol. Microbiol.">
        <title>The Global Catalogue of Microorganisms (GCM) 10K type strain sequencing project: providing services to taxonomists for standard genome sequencing and annotation.</title>
        <authorList>
            <consortium name="The Broad Institute Genomics Platform"/>
            <consortium name="The Broad Institute Genome Sequencing Center for Infectious Disease"/>
            <person name="Wu L."/>
            <person name="Ma J."/>
        </authorList>
    </citation>
    <scope>NUCLEOTIDE SEQUENCE [LARGE SCALE GENOMIC DNA]</scope>
    <source>
        <strain evidence="4">JCM 17983</strain>
    </source>
</reference>
<comment type="caution">
    <text evidence="3">The sequence shown here is derived from an EMBL/GenBank/DDBJ whole genome shotgun (WGS) entry which is preliminary data.</text>
</comment>
<gene>
    <name evidence="3" type="ORF">GCM10023203_57110</name>
</gene>
<dbReference type="EMBL" id="BAABHQ010000027">
    <property type="protein sequence ID" value="GAA4895366.1"/>
    <property type="molecule type" value="Genomic_DNA"/>
</dbReference>
<dbReference type="InterPro" id="IPR045582">
    <property type="entry name" value="Trehalase-like_N"/>
</dbReference>
<dbReference type="SUPFAM" id="SSF48208">
    <property type="entry name" value="Six-hairpin glycosidases"/>
    <property type="match status" value="1"/>
</dbReference>
<dbReference type="RefSeq" id="WP_274233318.1">
    <property type="nucleotide sequence ID" value="NZ_BAABHQ010000027.1"/>
</dbReference>
<dbReference type="Gene3D" id="1.50.10.10">
    <property type="match status" value="1"/>
</dbReference>
<dbReference type="GO" id="GO:0016787">
    <property type="term" value="F:hydrolase activity"/>
    <property type="evidence" value="ECO:0007669"/>
    <property type="project" value="UniProtKB-KW"/>
</dbReference>
<dbReference type="InterPro" id="IPR008928">
    <property type="entry name" value="6-hairpin_glycosidase_sf"/>
</dbReference>
<evidence type="ECO:0000313" key="3">
    <source>
        <dbReference type="EMBL" id="GAA4895366.1"/>
    </source>
</evidence>
<dbReference type="InterPro" id="IPR011613">
    <property type="entry name" value="GH15-like"/>
</dbReference>
<dbReference type="Pfam" id="PF19291">
    <property type="entry name" value="TREH_N"/>
    <property type="match status" value="1"/>
</dbReference>
<evidence type="ECO:0000259" key="1">
    <source>
        <dbReference type="Pfam" id="PF00723"/>
    </source>
</evidence>
<dbReference type="PANTHER" id="PTHR31616:SF10">
    <property type="entry name" value="TREHALASE"/>
    <property type="match status" value="1"/>
</dbReference>